<evidence type="ECO:0000256" key="3">
    <source>
        <dbReference type="ARBA" id="ARBA00022833"/>
    </source>
</evidence>
<keyword evidence="2" id="KW-0863">Zinc-finger</keyword>
<dbReference type="CDD" id="cd15556">
    <property type="entry name" value="PHD_MMD1_like"/>
    <property type="match status" value="1"/>
</dbReference>
<keyword evidence="5" id="KW-0804">Transcription</keyword>
<dbReference type="Pfam" id="PF25874">
    <property type="entry name" value="WHD_plant_repro"/>
    <property type="match status" value="1"/>
</dbReference>
<protein>
    <recommendedName>
        <fullName evidence="6">Zinc finger PHD-type domain-containing protein</fullName>
    </recommendedName>
</protein>
<comment type="caution">
    <text evidence="7">The sequence shown here is derived from an EMBL/GenBank/DDBJ whole genome shotgun (WGS) entry which is preliminary data.</text>
</comment>
<evidence type="ECO:0000256" key="1">
    <source>
        <dbReference type="ARBA" id="ARBA00022723"/>
    </source>
</evidence>
<dbReference type="GO" id="GO:0008270">
    <property type="term" value="F:zinc ion binding"/>
    <property type="evidence" value="ECO:0007669"/>
    <property type="project" value="UniProtKB-KW"/>
</dbReference>
<dbReference type="InterPro" id="IPR057765">
    <property type="entry name" value="MS1-like_ubiquitin"/>
</dbReference>
<keyword evidence="1" id="KW-0479">Metal-binding</keyword>
<dbReference type="PROSITE" id="PS01359">
    <property type="entry name" value="ZF_PHD_1"/>
    <property type="match status" value="1"/>
</dbReference>
<evidence type="ECO:0000256" key="4">
    <source>
        <dbReference type="ARBA" id="ARBA00023015"/>
    </source>
</evidence>
<dbReference type="Pfam" id="PF25565">
    <property type="entry name" value="Ubiquitin_At1g33420"/>
    <property type="match status" value="1"/>
</dbReference>
<dbReference type="InterPro" id="IPR011011">
    <property type="entry name" value="Znf_FYVE_PHD"/>
</dbReference>
<dbReference type="InterPro" id="IPR001965">
    <property type="entry name" value="Znf_PHD"/>
</dbReference>
<keyword evidence="3" id="KW-0862">Zinc</keyword>
<dbReference type="InterPro" id="IPR059080">
    <property type="entry name" value="WHD_PTC1"/>
</dbReference>
<keyword evidence="4" id="KW-0805">Transcription regulation</keyword>
<dbReference type="InterPro" id="IPR019786">
    <property type="entry name" value="Zinc_finger_PHD-type_CS"/>
</dbReference>
<dbReference type="FunFam" id="3.30.40.10:FF:000554">
    <property type="entry name" value="PHD finger protein MALE STERILITY 1"/>
    <property type="match status" value="1"/>
</dbReference>
<evidence type="ECO:0000313" key="7">
    <source>
        <dbReference type="EMBL" id="KAF2561136.1"/>
    </source>
</evidence>
<reference evidence="7" key="1">
    <citation type="submission" date="2019-12" db="EMBL/GenBank/DDBJ databases">
        <title>Genome sequencing and annotation of Brassica cretica.</title>
        <authorList>
            <person name="Studholme D.J."/>
            <person name="Sarris P.F."/>
        </authorList>
    </citation>
    <scope>NUCLEOTIDE SEQUENCE</scope>
    <source>
        <strain evidence="7">PFS-102/07</strain>
        <tissue evidence="7">Leaf</tissue>
    </source>
</reference>
<organism evidence="7">
    <name type="scientific">Brassica cretica</name>
    <name type="common">Mustard</name>
    <dbReference type="NCBI Taxonomy" id="69181"/>
    <lineage>
        <taxon>Eukaryota</taxon>
        <taxon>Viridiplantae</taxon>
        <taxon>Streptophyta</taxon>
        <taxon>Embryophyta</taxon>
        <taxon>Tracheophyta</taxon>
        <taxon>Spermatophyta</taxon>
        <taxon>Magnoliopsida</taxon>
        <taxon>eudicotyledons</taxon>
        <taxon>Gunneridae</taxon>
        <taxon>Pentapetalae</taxon>
        <taxon>rosids</taxon>
        <taxon>malvids</taxon>
        <taxon>Brassicales</taxon>
        <taxon>Brassicaceae</taxon>
        <taxon>Brassiceae</taxon>
        <taxon>Brassica</taxon>
    </lineage>
</organism>
<evidence type="ECO:0000256" key="5">
    <source>
        <dbReference type="ARBA" id="ARBA00023163"/>
    </source>
</evidence>
<proteinExistence type="predicted"/>
<evidence type="ECO:0000259" key="6">
    <source>
        <dbReference type="SMART" id="SM00249"/>
    </source>
</evidence>
<accession>A0A8S9HY84</accession>
<dbReference type="Gene3D" id="3.30.40.10">
    <property type="entry name" value="Zinc/RING finger domain, C3HC4 (zinc finger)"/>
    <property type="match status" value="1"/>
</dbReference>
<sequence>MPLPIMDTCRKRKRKPSVYSLQRLGEEEFPISRSGSFRDNVRVFLRDFAEVEEYNVRGSPVWCTLLSREAKNTVIPLYTIEEDVVRSSEPYCDHCRCTGSFRLDVKFVSFTGWSNHFVSKRKYHFIIPVDAEWDLPLEDDVFDLQTHLLHGLIHTNGFGHLICVNGLEGGSRYLCGREMVDLWDRICTNLGARMITVEDLSKKRSLDLRLLYGVAYGHSWFGRWGYKFCRGSYGVTKNDYENAIELLGSLELDQIEFDFGEHRQCKRIKQVFRHYREMSEGHLKTFKDLLRFILIIKSHAPQKNKLHAPPPPTLSTDSPLKKRSNRLFMKKSDAVESEKSQGYRSYSTIAANLGSRWPVRRLEYAAEVIVEALKEMKALKQSGMTRQDVRDSARLHIGDTGLLDYVLKSMNNVIVGNVLVQRYVDPLTRILHYTIQELDDATKLVEQKKDAVIEAVPLRVVSESKAGGHVHGDLLLLYTNVLLNYPKSESVRSAAQVVLDSKHFVKEWPLWDNDDKIFRFVCRINNPSLIDLRTEQVTELPPGELVKVSLQATVFDLKQAIEETFRDTYCILTNFEVNEIDELKEDDDDSNLLFGKLESCSALTVRGGGIDLESTLKFQGGSDTWMVKCVCRARDDDGERMISCDVCEVWQHTRCCGIDDSDTLPPLYVCSSCCDEFAEQQKRVLQPKYEFQNPGQMLMIGAADDYFAEEDEGCLGMMMFPSESFVSEQFIL</sequence>
<dbReference type="AlphaFoldDB" id="A0A8S9HY84"/>
<dbReference type="EMBL" id="QGKY02001250">
    <property type="protein sequence ID" value="KAF2561136.1"/>
    <property type="molecule type" value="Genomic_DNA"/>
</dbReference>
<dbReference type="InterPro" id="IPR013083">
    <property type="entry name" value="Znf_RING/FYVE/PHD"/>
</dbReference>
<dbReference type="Pfam" id="PF00628">
    <property type="entry name" value="PHD"/>
    <property type="match status" value="1"/>
</dbReference>
<evidence type="ECO:0000256" key="2">
    <source>
        <dbReference type="ARBA" id="ARBA00022771"/>
    </source>
</evidence>
<gene>
    <name evidence="7" type="ORF">F2Q70_00015390</name>
</gene>
<dbReference type="SMART" id="SM00249">
    <property type="entry name" value="PHD"/>
    <property type="match status" value="1"/>
</dbReference>
<dbReference type="SUPFAM" id="SSF57903">
    <property type="entry name" value="FYVE/PHD zinc finger"/>
    <property type="match status" value="1"/>
</dbReference>
<dbReference type="InterPro" id="IPR058054">
    <property type="entry name" value="Znf_MS1-like"/>
</dbReference>
<dbReference type="PANTHER" id="PTHR46201:SF9">
    <property type="entry name" value="PHD FINGER PROTEIN MALE MEIOCYTE DEATH 1"/>
    <property type="match status" value="1"/>
</dbReference>
<dbReference type="PANTHER" id="PTHR46201">
    <property type="entry name" value="PHD FINGER PROTEIN MALE MEIOCYTE DEATH 1-RELATED"/>
    <property type="match status" value="1"/>
</dbReference>
<feature type="domain" description="Zinc finger PHD-type" evidence="6">
    <location>
        <begin position="628"/>
        <end position="674"/>
    </location>
</feature>
<dbReference type="InterPro" id="IPR019787">
    <property type="entry name" value="Znf_PHD-finger"/>
</dbReference>
<name>A0A8S9HY84_BRACR</name>